<gene>
    <name evidence="15" type="primary">LOC107225528</name>
</gene>
<keyword evidence="9 13" id="KW-0472">Membrane</keyword>
<proteinExistence type="inferred from homology"/>
<evidence type="ECO:0000313" key="14">
    <source>
        <dbReference type="Proteomes" id="UP000829291"/>
    </source>
</evidence>
<evidence type="ECO:0000256" key="11">
    <source>
        <dbReference type="ARBA" id="ARBA00023303"/>
    </source>
</evidence>
<feature type="transmembrane region" description="Helical" evidence="13">
    <location>
        <begin position="5"/>
        <end position="23"/>
    </location>
</feature>
<name>A0ABM3G3A9_NEOLC</name>
<dbReference type="Pfam" id="PF00858">
    <property type="entry name" value="ASC"/>
    <property type="match status" value="1"/>
</dbReference>
<dbReference type="PRINTS" id="PR01078">
    <property type="entry name" value="AMINACHANNEL"/>
</dbReference>
<evidence type="ECO:0000256" key="3">
    <source>
        <dbReference type="ARBA" id="ARBA00022448"/>
    </source>
</evidence>
<dbReference type="PANTHER" id="PTHR11690">
    <property type="entry name" value="AMILORIDE-SENSITIVE SODIUM CHANNEL-RELATED"/>
    <property type="match status" value="1"/>
</dbReference>
<reference evidence="15" key="1">
    <citation type="submission" date="2025-08" db="UniProtKB">
        <authorList>
            <consortium name="RefSeq"/>
        </authorList>
    </citation>
    <scope>IDENTIFICATION</scope>
    <source>
        <tissue evidence="15">Thorax and Abdomen</tissue>
    </source>
</reference>
<evidence type="ECO:0000256" key="5">
    <source>
        <dbReference type="ARBA" id="ARBA00022692"/>
    </source>
</evidence>
<evidence type="ECO:0000256" key="8">
    <source>
        <dbReference type="ARBA" id="ARBA00023065"/>
    </source>
</evidence>
<evidence type="ECO:0000256" key="6">
    <source>
        <dbReference type="ARBA" id="ARBA00022989"/>
    </source>
</evidence>
<keyword evidence="11 12" id="KW-0407">Ion channel</keyword>
<dbReference type="Proteomes" id="UP000829291">
    <property type="component" value="Chromosome 4"/>
</dbReference>
<evidence type="ECO:0000256" key="13">
    <source>
        <dbReference type="SAM" id="Phobius"/>
    </source>
</evidence>
<dbReference type="Gene3D" id="2.60.470.10">
    <property type="entry name" value="Acid-sensing ion channels like domains"/>
    <property type="match status" value="1"/>
</dbReference>
<sequence length="495" mass="57038">MLERFFWIFSFIVAVLTAAYYIWNLYQKWTDSPLIISLSPDPVSLVEIPFPSITVCNMNNAKKSEADRINQGTDNLQKVLLNDICKLENGTSTNDLDSESGKWSNVQRFMINVSQPCTDMLFLCRWHQNTTECEKIFNPTLTDEGICCNFNAVHRKYLFYNPRDMSDLNVTFPFTSVDWTPEQGYASKTPADSIPWRPYGAGRHLGLTLVLDAEISEYYCSSTASIGFKMLLHNPVETPKIADFAFTVEPGKETRIVIRPTVTSASRSIIRVPRKKRRCFFTSERSLKYYRTYTQRNCILECEANFTQQICSCVQHYMPKSANTTICGKKDEKCADQARLIMELKLYDDENTTSLFNASQTSSCNCWPGCFEINYNAELSQSKLVRSFDIDSDYIKKDREYFVENIAVVHLYFVDSQFTAHVKNELFGFTELLSNTGGLLGLFMGFSFLSLVEIIYFITLRLWCRIYRRKSLSLQTPLQVMPQPHQYATVYPFAQ</sequence>
<keyword evidence="4 12" id="KW-0894">Sodium channel</keyword>
<evidence type="ECO:0000256" key="1">
    <source>
        <dbReference type="ARBA" id="ARBA00004141"/>
    </source>
</evidence>
<protein>
    <submittedName>
        <fullName evidence="15">Pickpocket protein 28</fullName>
    </submittedName>
</protein>
<evidence type="ECO:0000256" key="9">
    <source>
        <dbReference type="ARBA" id="ARBA00023136"/>
    </source>
</evidence>
<feature type="transmembrane region" description="Helical" evidence="13">
    <location>
        <begin position="439"/>
        <end position="463"/>
    </location>
</feature>
<dbReference type="RefSeq" id="XP_046594740.1">
    <property type="nucleotide sequence ID" value="XM_046738784.1"/>
</dbReference>
<comment type="similarity">
    <text evidence="2 12">Belongs to the amiloride-sensitive sodium channel (TC 1.A.6) family.</text>
</comment>
<keyword evidence="6 13" id="KW-1133">Transmembrane helix</keyword>
<evidence type="ECO:0000256" key="10">
    <source>
        <dbReference type="ARBA" id="ARBA00023201"/>
    </source>
</evidence>
<keyword evidence="3 12" id="KW-0813">Transport</keyword>
<evidence type="ECO:0000256" key="7">
    <source>
        <dbReference type="ARBA" id="ARBA00023053"/>
    </source>
</evidence>
<keyword evidence="10 12" id="KW-0739">Sodium transport</keyword>
<keyword evidence="8 12" id="KW-0406">Ion transport</keyword>
<dbReference type="Gene3D" id="1.10.287.770">
    <property type="entry name" value="YojJ-like"/>
    <property type="match status" value="1"/>
</dbReference>
<organism evidence="14 15">
    <name type="scientific">Neodiprion lecontei</name>
    <name type="common">Redheaded pine sawfly</name>
    <dbReference type="NCBI Taxonomy" id="441921"/>
    <lineage>
        <taxon>Eukaryota</taxon>
        <taxon>Metazoa</taxon>
        <taxon>Ecdysozoa</taxon>
        <taxon>Arthropoda</taxon>
        <taxon>Hexapoda</taxon>
        <taxon>Insecta</taxon>
        <taxon>Pterygota</taxon>
        <taxon>Neoptera</taxon>
        <taxon>Endopterygota</taxon>
        <taxon>Hymenoptera</taxon>
        <taxon>Tenthredinoidea</taxon>
        <taxon>Diprionidae</taxon>
        <taxon>Diprioninae</taxon>
        <taxon>Neodiprion</taxon>
    </lineage>
</organism>
<evidence type="ECO:0000256" key="2">
    <source>
        <dbReference type="ARBA" id="ARBA00007193"/>
    </source>
</evidence>
<dbReference type="GeneID" id="107225528"/>
<dbReference type="PANTHER" id="PTHR11690:SF243">
    <property type="entry name" value="PICKPOCKET 12-RELATED"/>
    <property type="match status" value="1"/>
</dbReference>
<keyword evidence="7" id="KW-0915">Sodium</keyword>
<comment type="subcellular location">
    <subcellularLocation>
        <location evidence="1">Membrane</location>
        <topology evidence="1">Multi-pass membrane protein</topology>
    </subcellularLocation>
</comment>
<evidence type="ECO:0000256" key="12">
    <source>
        <dbReference type="RuleBase" id="RU000679"/>
    </source>
</evidence>
<evidence type="ECO:0000313" key="15">
    <source>
        <dbReference type="RefSeq" id="XP_046594740.1"/>
    </source>
</evidence>
<keyword evidence="14" id="KW-1185">Reference proteome</keyword>
<dbReference type="InterPro" id="IPR001873">
    <property type="entry name" value="ENaC"/>
</dbReference>
<accession>A0ABM3G3A9</accession>
<keyword evidence="5 12" id="KW-0812">Transmembrane</keyword>
<evidence type="ECO:0000256" key="4">
    <source>
        <dbReference type="ARBA" id="ARBA00022461"/>
    </source>
</evidence>